<sequence length="120" mass="14233">MKLPDAKDVFSRLTWLPFSGEVKPLIRLLLRRMVDVIEEPTKENTYRANTHLLIDRREAFIARMNNPSREKEFRAVWNILIIMYEDPAYCDMINEEARWFINSGWDFNPPAPDYDQLGEG</sequence>
<gene>
    <name evidence="1" type="ORF">S01H1_17141</name>
</gene>
<comment type="caution">
    <text evidence="1">The sequence shown here is derived from an EMBL/GenBank/DDBJ whole genome shotgun (WGS) entry which is preliminary data.</text>
</comment>
<accession>X0S2L4</accession>
<dbReference type="AlphaFoldDB" id="X0S2L4"/>
<reference evidence="1" key="1">
    <citation type="journal article" date="2014" name="Front. Microbiol.">
        <title>High frequency of phylogenetically diverse reductive dehalogenase-homologous genes in deep subseafloor sedimentary metagenomes.</title>
        <authorList>
            <person name="Kawai M."/>
            <person name="Futagami T."/>
            <person name="Toyoda A."/>
            <person name="Takaki Y."/>
            <person name="Nishi S."/>
            <person name="Hori S."/>
            <person name="Arai W."/>
            <person name="Tsubouchi T."/>
            <person name="Morono Y."/>
            <person name="Uchiyama I."/>
            <person name="Ito T."/>
            <person name="Fujiyama A."/>
            <person name="Inagaki F."/>
            <person name="Takami H."/>
        </authorList>
    </citation>
    <scope>NUCLEOTIDE SEQUENCE</scope>
    <source>
        <strain evidence="1">Expedition CK06-06</strain>
    </source>
</reference>
<name>X0S2L4_9ZZZZ</name>
<evidence type="ECO:0000313" key="1">
    <source>
        <dbReference type="EMBL" id="GAF69451.1"/>
    </source>
</evidence>
<organism evidence="1">
    <name type="scientific">marine sediment metagenome</name>
    <dbReference type="NCBI Taxonomy" id="412755"/>
    <lineage>
        <taxon>unclassified sequences</taxon>
        <taxon>metagenomes</taxon>
        <taxon>ecological metagenomes</taxon>
    </lineage>
</organism>
<protein>
    <submittedName>
        <fullName evidence="1">Uncharacterized protein</fullName>
    </submittedName>
</protein>
<proteinExistence type="predicted"/>
<dbReference type="EMBL" id="BARS01009070">
    <property type="protein sequence ID" value="GAF69451.1"/>
    <property type="molecule type" value="Genomic_DNA"/>
</dbReference>